<evidence type="ECO:0000313" key="2">
    <source>
        <dbReference type="Proteomes" id="UP000632377"/>
    </source>
</evidence>
<dbReference type="InterPro" id="IPR008183">
    <property type="entry name" value="Aldose_1/G6P_1-epimerase"/>
</dbReference>
<dbReference type="Gene3D" id="2.70.98.10">
    <property type="match status" value="1"/>
</dbReference>
<accession>A0ABS1TAL0</accession>
<name>A0ABS1TAL0_9CLOT</name>
<sequence>MYKVEVFEDKFLMYKLYEASTNSSVVICPERGGIITSYIVNGEEVFYLDKETFYDEKSNIRGGNPILFPICGQLEQGKYELNKKVYRMKNHGVARTNAWGVIDTKNNNMAAVKLSLKSSEITKEEFPFDFELIFTYTLKDGKLTIDQEYINNSNEIMPIYAGFHPYFKAKGKDISYDTDAENYLDYNDMKIKRYTGNIDLENMNESAAFIDEKKNNISFELKDLKRKITLSYGKEFKYIVLWTVKEKEFICVEPWMSRNGALNSKEGLVYINPKESLKTFLTFEIQTNI</sequence>
<dbReference type="InterPro" id="IPR014718">
    <property type="entry name" value="GH-type_carb-bd"/>
</dbReference>
<dbReference type="EMBL" id="JAESWC010000002">
    <property type="protein sequence ID" value="MBL4935676.1"/>
    <property type="molecule type" value="Genomic_DNA"/>
</dbReference>
<dbReference type="InterPro" id="IPR011013">
    <property type="entry name" value="Gal_mutarotase_sf_dom"/>
</dbReference>
<reference evidence="1 2" key="1">
    <citation type="submission" date="2021-01" db="EMBL/GenBank/DDBJ databases">
        <title>Genome public.</title>
        <authorList>
            <person name="Liu C."/>
            <person name="Sun Q."/>
        </authorList>
    </citation>
    <scope>NUCLEOTIDE SEQUENCE [LARGE SCALE GENOMIC DNA]</scope>
    <source>
        <strain evidence="1 2">YIM B02515</strain>
    </source>
</reference>
<organism evidence="1 2">
    <name type="scientific">Clostridium rhizosphaerae</name>
    <dbReference type="NCBI Taxonomy" id="2803861"/>
    <lineage>
        <taxon>Bacteria</taxon>
        <taxon>Bacillati</taxon>
        <taxon>Bacillota</taxon>
        <taxon>Clostridia</taxon>
        <taxon>Eubacteriales</taxon>
        <taxon>Clostridiaceae</taxon>
        <taxon>Clostridium</taxon>
    </lineage>
</organism>
<gene>
    <name evidence="1" type="ORF">JK636_07880</name>
</gene>
<dbReference type="PANTHER" id="PTHR11122:SF13">
    <property type="entry name" value="GLUCOSE-6-PHOSPHATE 1-EPIMERASE"/>
    <property type="match status" value="1"/>
</dbReference>
<protein>
    <submittedName>
        <fullName evidence="1">Aldose epimerase</fullName>
    </submittedName>
</protein>
<dbReference type="RefSeq" id="WP_202748269.1">
    <property type="nucleotide sequence ID" value="NZ_JAESWC010000002.1"/>
</dbReference>
<evidence type="ECO:0000313" key="1">
    <source>
        <dbReference type="EMBL" id="MBL4935676.1"/>
    </source>
</evidence>
<dbReference type="PANTHER" id="PTHR11122">
    <property type="entry name" value="APOSPORY-ASSOCIATED PROTEIN C-RELATED"/>
    <property type="match status" value="1"/>
</dbReference>
<keyword evidence="2" id="KW-1185">Reference proteome</keyword>
<proteinExistence type="predicted"/>
<dbReference type="Pfam" id="PF01263">
    <property type="entry name" value="Aldose_epim"/>
    <property type="match status" value="1"/>
</dbReference>
<dbReference type="SUPFAM" id="SSF74650">
    <property type="entry name" value="Galactose mutarotase-like"/>
    <property type="match status" value="1"/>
</dbReference>
<dbReference type="Proteomes" id="UP000632377">
    <property type="component" value="Unassembled WGS sequence"/>
</dbReference>
<comment type="caution">
    <text evidence="1">The sequence shown here is derived from an EMBL/GenBank/DDBJ whole genome shotgun (WGS) entry which is preliminary data.</text>
</comment>